<evidence type="ECO:0000256" key="1">
    <source>
        <dbReference type="ARBA" id="ARBA00022450"/>
    </source>
</evidence>
<dbReference type="EMBL" id="DS800288">
    <property type="protein sequence ID" value="EEC10630.1"/>
    <property type="molecule type" value="Genomic_DNA"/>
</dbReference>
<dbReference type="InterPro" id="IPR020843">
    <property type="entry name" value="ER"/>
</dbReference>
<evidence type="ECO:0000256" key="5">
    <source>
        <dbReference type="ARBA" id="ARBA00023002"/>
    </source>
</evidence>
<evidence type="ECO:0000256" key="6">
    <source>
        <dbReference type="ARBA" id="ARBA00023098"/>
    </source>
</evidence>
<dbReference type="VEuPathDB" id="VectorBase:ISCI011310"/>
<protein>
    <submittedName>
        <fullName evidence="10 11">Fatty acid synthase, putative</fullName>
        <ecNumber evidence="10">2.3.1.85</ecNumber>
    </submittedName>
</protein>
<keyword evidence="12" id="KW-1185">Reference proteome</keyword>
<evidence type="ECO:0000313" key="11">
    <source>
        <dbReference type="EnsemblMetazoa" id="ISCW008122-PA"/>
    </source>
</evidence>
<dbReference type="STRING" id="6945.B7PVK8"/>
<keyword evidence="5" id="KW-0560">Oxidoreductase</keyword>
<evidence type="ECO:0000256" key="3">
    <source>
        <dbReference type="ARBA" id="ARBA00022832"/>
    </source>
</evidence>
<feature type="domain" description="Enoyl reductase (ER)" evidence="9">
    <location>
        <begin position="1"/>
        <end position="117"/>
    </location>
</feature>
<dbReference type="Proteomes" id="UP000001555">
    <property type="component" value="Unassembled WGS sequence"/>
</dbReference>
<reference evidence="11" key="2">
    <citation type="submission" date="2020-05" db="UniProtKB">
        <authorList>
            <consortium name="EnsemblMetazoa"/>
        </authorList>
    </citation>
    <scope>IDENTIFICATION</scope>
    <source>
        <strain evidence="11">wikel</strain>
    </source>
</reference>
<dbReference type="GO" id="GO:0006633">
    <property type="term" value="P:fatty acid biosynthetic process"/>
    <property type="evidence" value="ECO:0007669"/>
    <property type="project" value="UniProtKB-KW"/>
</dbReference>
<dbReference type="Pfam" id="PF13602">
    <property type="entry name" value="ADH_zinc_N_2"/>
    <property type="match status" value="1"/>
</dbReference>
<sequence length="132" mass="14576">VDLVLNSLAEEKLQASVRCLATHGRFLEIGKFDLSQNNALGMAVFLKNVSFQGIMLDALFGDDPRVVADKRRVIQLVREGIASGAVRPLDAVRFARDRAEEAFRFMASGKHMGKVVLEVGVPRRSPDRPDRG</sequence>
<dbReference type="GO" id="GO:0016491">
    <property type="term" value="F:oxidoreductase activity"/>
    <property type="evidence" value="ECO:0007669"/>
    <property type="project" value="UniProtKB-KW"/>
</dbReference>
<dbReference type="InterPro" id="IPR036291">
    <property type="entry name" value="NAD(P)-bd_dom_sf"/>
</dbReference>
<keyword evidence="4" id="KW-0521">NADP</keyword>
<dbReference type="PaxDb" id="6945-B7PVK8"/>
<gene>
    <name evidence="10" type="ORF">IscW_ISCW008122</name>
</gene>
<organism>
    <name type="scientific">Ixodes scapularis</name>
    <name type="common">Black-legged tick</name>
    <name type="synonym">Deer tick</name>
    <dbReference type="NCBI Taxonomy" id="6945"/>
    <lineage>
        <taxon>Eukaryota</taxon>
        <taxon>Metazoa</taxon>
        <taxon>Ecdysozoa</taxon>
        <taxon>Arthropoda</taxon>
        <taxon>Chelicerata</taxon>
        <taxon>Arachnida</taxon>
        <taxon>Acari</taxon>
        <taxon>Parasitiformes</taxon>
        <taxon>Ixodida</taxon>
        <taxon>Ixodoidea</taxon>
        <taxon>Ixodidae</taxon>
        <taxon>Ixodinae</taxon>
        <taxon>Ixodes</taxon>
    </lineage>
</organism>
<dbReference type="HOGENOM" id="CLU_1922302_0_0_1"/>
<dbReference type="PANTHER" id="PTHR43775">
    <property type="entry name" value="FATTY ACID SYNTHASE"/>
    <property type="match status" value="1"/>
</dbReference>
<name>B7PVK8_IXOSC</name>
<dbReference type="AlphaFoldDB" id="B7PVK8"/>
<evidence type="ECO:0000313" key="12">
    <source>
        <dbReference type="Proteomes" id="UP000001555"/>
    </source>
</evidence>
<keyword evidence="6" id="KW-0443">Lipid metabolism</keyword>
<dbReference type="PANTHER" id="PTHR43775:SF7">
    <property type="entry name" value="FATTY ACID SYNTHASE"/>
    <property type="match status" value="1"/>
</dbReference>
<evidence type="ECO:0000256" key="2">
    <source>
        <dbReference type="ARBA" id="ARBA00022516"/>
    </source>
</evidence>
<dbReference type="Gene3D" id="3.90.180.10">
    <property type="entry name" value="Medium-chain alcohol dehydrogenases, catalytic domain"/>
    <property type="match status" value="1"/>
</dbReference>
<dbReference type="VEuPathDB" id="VectorBase:ISCW008122"/>
<evidence type="ECO:0000256" key="4">
    <source>
        <dbReference type="ARBA" id="ARBA00022857"/>
    </source>
</evidence>
<accession>B7PVK8</accession>
<feature type="non-terminal residue" evidence="10">
    <location>
        <position position="1"/>
    </location>
</feature>
<evidence type="ECO:0000256" key="7">
    <source>
        <dbReference type="ARBA" id="ARBA00023160"/>
    </source>
</evidence>
<dbReference type="SUPFAM" id="SSF51735">
    <property type="entry name" value="NAD(P)-binding Rossmann-fold domains"/>
    <property type="match status" value="1"/>
</dbReference>
<evidence type="ECO:0000313" key="10">
    <source>
        <dbReference type="EMBL" id="EEC10630.1"/>
    </source>
</evidence>
<keyword evidence="8" id="KW-0511">Multifunctional enzyme</keyword>
<keyword evidence="7" id="KW-0275">Fatty acid biosynthesis</keyword>
<reference evidence="10 12" key="1">
    <citation type="submission" date="2008-03" db="EMBL/GenBank/DDBJ databases">
        <title>Annotation of Ixodes scapularis.</title>
        <authorList>
            <consortium name="Ixodes scapularis Genome Project Consortium"/>
            <person name="Caler E."/>
            <person name="Hannick L.I."/>
            <person name="Bidwell S."/>
            <person name="Joardar V."/>
            <person name="Thiagarajan M."/>
            <person name="Amedeo P."/>
            <person name="Galinsky K.J."/>
            <person name="Schobel S."/>
            <person name="Inman J."/>
            <person name="Hostetler J."/>
            <person name="Miller J."/>
            <person name="Hammond M."/>
            <person name="Megy K."/>
            <person name="Lawson D."/>
            <person name="Kodira C."/>
            <person name="Sutton G."/>
            <person name="Meyer J."/>
            <person name="Hill C.A."/>
            <person name="Birren B."/>
            <person name="Nene V."/>
            <person name="Collins F."/>
            <person name="Alarcon-Chaidez F."/>
            <person name="Wikel S."/>
            <person name="Strausberg R."/>
        </authorList>
    </citation>
    <scope>NUCLEOTIDE SEQUENCE [LARGE SCALE GENOMIC DNA]</scope>
    <source>
        <strain evidence="12">Wikel</strain>
        <strain evidence="10">Wikel colony</strain>
    </source>
</reference>
<dbReference type="EnsemblMetazoa" id="ISCW008122-RA">
    <property type="protein sequence ID" value="ISCW008122-PA"/>
    <property type="gene ID" value="ISCW008122"/>
</dbReference>
<dbReference type="GO" id="GO:0004312">
    <property type="term" value="F:fatty acid synthase activity"/>
    <property type="evidence" value="ECO:0007669"/>
    <property type="project" value="UniProtKB-EC"/>
</dbReference>
<keyword evidence="1" id="KW-0596">Phosphopantetheine</keyword>
<dbReference type="SMART" id="SM00829">
    <property type="entry name" value="PKS_ER"/>
    <property type="match status" value="1"/>
</dbReference>
<keyword evidence="3" id="KW-0276">Fatty acid metabolism</keyword>
<keyword evidence="10" id="KW-0808">Transferase</keyword>
<evidence type="ECO:0000259" key="9">
    <source>
        <dbReference type="SMART" id="SM00829"/>
    </source>
</evidence>
<keyword evidence="2" id="KW-0444">Lipid biosynthesis</keyword>
<keyword evidence="10" id="KW-0012">Acyltransferase</keyword>
<dbReference type="CDD" id="cd05195">
    <property type="entry name" value="enoyl_red"/>
    <property type="match status" value="1"/>
</dbReference>
<evidence type="ECO:0000256" key="8">
    <source>
        <dbReference type="ARBA" id="ARBA00023268"/>
    </source>
</evidence>
<feature type="non-terminal residue" evidence="10">
    <location>
        <position position="132"/>
    </location>
</feature>
<dbReference type="EMBL" id="ABJB010484561">
    <property type="status" value="NOT_ANNOTATED_CDS"/>
    <property type="molecule type" value="Genomic_DNA"/>
</dbReference>
<dbReference type="EC" id="2.3.1.85" evidence="10"/>
<dbReference type="InterPro" id="IPR050091">
    <property type="entry name" value="PKS_NRPS_Biosynth_Enz"/>
</dbReference>
<proteinExistence type="predicted"/>